<comment type="caution">
    <text evidence="3">The sequence shown here is derived from an EMBL/GenBank/DDBJ whole genome shotgun (WGS) entry which is preliminary data.</text>
</comment>
<protein>
    <recommendedName>
        <fullName evidence="2">Protein CR006 P-loop domain-containing protein</fullName>
    </recommendedName>
</protein>
<evidence type="ECO:0000313" key="3">
    <source>
        <dbReference type="EMBL" id="KJD43615.1"/>
    </source>
</evidence>
<dbReference type="Proteomes" id="UP000032534">
    <property type="component" value="Unassembled WGS sequence"/>
</dbReference>
<dbReference type="InterPro" id="IPR026866">
    <property type="entry name" value="CR006_AAA"/>
</dbReference>
<accession>A0A0D7WWR8</accession>
<dbReference type="InterPro" id="IPR027417">
    <property type="entry name" value="P-loop_NTPase"/>
</dbReference>
<dbReference type="Pfam" id="PF13166">
    <property type="entry name" value="AAA_13"/>
    <property type="match status" value="1"/>
</dbReference>
<sequence length="764" mass="89863">MINKISKIKNFGIYKNFSWGKLDQFAEKNIIYGWNYSGKTTLSRLFSSIRDKQIHSSYSKGSFNLSYSLASEEREITDSNIEEFPFDVRVFNSDFIKDNLKWETSKELNGISFDVGENVQLRNQINHNNERILRIVGSNEKKGIIDKFRPPIDEFLNIEKEISDEARRIKNDVFNSVIEFTKTHFTKIKGKIINNYNDYIIFEANELNKLKKGSISSNDKTRLEDFTIELSLEEIYGEVKSVLLEQPVNNDVITVLEENEKLYHWVQQGISLHMDSSKDRRCSFCDNPIGEDRILKLNEYYSNAAAKLRNRIEKCKKNISNEIALIDNLLLPKSKHDFTEKCQDEYESQLNELEEVRKRYLEYLNGLTINLELKLKDSLFNSVEIVEIDRSIITEFHKWIEDTQCIINAHNKIIDNFVKSQSDSREQLKNHYVAMFLKNRDYLNKENLKNKCERRIRKYKNFVTKIKRENSELESQLKSILAGKDKINNFVSVFLNRDDISIDVTENDKFILKRGAEIAENFSEGEKTAISFSYFLVALESMGLDKLRDTIIFIDDPISSLDSNHISQIYALINAFFFRQNLITETPDMHVNCFKQLFISTHNFEFFSFLKDSKRINKSKTCKFYLIKRTEKDSSTIQNLPIHLQKHKSEYVYLFNLLFKYYQGGCSEQSDNILLLPNAIRRFLEIYTLIKLPGSTEEVDYRLKRLFRETTQLKSLHHFSHFTSLDKITKHDELLMNLPTAVSELFEFLEKDEIHYESLKNTAR</sequence>
<evidence type="ECO:0000259" key="2">
    <source>
        <dbReference type="Pfam" id="PF13166"/>
    </source>
</evidence>
<dbReference type="RefSeq" id="WP_044648091.1">
    <property type="nucleotide sequence ID" value="NZ_JTHP01000053.1"/>
</dbReference>
<dbReference type="Gene3D" id="3.40.50.300">
    <property type="entry name" value="P-loop containing nucleotide triphosphate hydrolases"/>
    <property type="match status" value="1"/>
</dbReference>
<evidence type="ECO:0000256" key="1">
    <source>
        <dbReference type="SAM" id="Coils"/>
    </source>
</evidence>
<evidence type="ECO:0000313" key="4">
    <source>
        <dbReference type="Proteomes" id="UP000032534"/>
    </source>
</evidence>
<keyword evidence="4" id="KW-1185">Reference proteome</keyword>
<organism evidence="3 4">
    <name type="scientific">Paenibacillus terrae</name>
    <dbReference type="NCBI Taxonomy" id="159743"/>
    <lineage>
        <taxon>Bacteria</taxon>
        <taxon>Bacillati</taxon>
        <taxon>Bacillota</taxon>
        <taxon>Bacilli</taxon>
        <taxon>Bacillales</taxon>
        <taxon>Paenibacillaceae</taxon>
        <taxon>Paenibacillus</taxon>
    </lineage>
</organism>
<dbReference type="SUPFAM" id="SSF52540">
    <property type="entry name" value="P-loop containing nucleoside triphosphate hydrolases"/>
    <property type="match status" value="2"/>
</dbReference>
<keyword evidence="1" id="KW-0175">Coiled coil</keyword>
<proteinExistence type="predicted"/>
<reference evidence="3 4" key="1">
    <citation type="submission" date="2014-11" db="EMBL/GenBank/DDBJ databases">
        <title>Draft Genome Sequences of Paenibacillus polymyxa NRRL B-30509 and Paenibacillus terrae NRRL B-30644, Strains from a Poultry Environment that Produce Tridecaptin A and Paenicidins.</title>
        <authorList>
            <person name="van Belkum M.J."/>
            <person name="Lohans C.T."/>
            <person name="Vederas J.C."/>
        </authorList>
    </citation>
    <scope>NUCLEOTIDE SEQUENCE [LARGE SCALE GENOMIC DNA]</scope>
    <source>
        <strain evidence="3 4">NRRL B-30644</strain>
    </source>
</reference>
<gene>
    <name evidence="3" type="ORF">QD47_21735</name>
</gene>
<dbReference type="OrthoDB" id="9795565at2"/>
<feature type="domain" description="Protein CR006 P-loop" evidence="2">
    <location>
        <begin position="10"/>
        <end position="735"/>
    </location>
</feature>
<dbReference type="PATRIC" id="fig|159743.3.peg.4835"/>
<dbReference type="AlphaFoldDB" id="A0A0D7WWR8"/>
<dbReference type="EMBL" id="JTHP01000053">
    <property type="protein sequence ID" value="KJD43615.1"/>
    <property type="molecule type" value="Genomic_DNA"/>
</dbReference>
<name>A0A0D7WWR8_9BACL</name>
<feature type="coiled-coil region" evidence="1">
    <location>
        <begin position="298"/>
        <end position="363"/>
    </location>
</feature>